<keyword evidence="1" id="KW-1133">Transmembrane helix</keyword>
<reference evidence="2 3" key="1">
    <citation type="submission" date="2024-02" db="EMBL/GenBank/DDBJ databases">
        <title>Genome analysis and characterization of Microbaculum marinisediminis sp. nov., isolated from marine sediment.</title>
        <authorList>
            <person name="Du Z.-J."/>
            <person name="Ye Y.-Q."/>
            <person name="Zhang Z.-R."/>
            <person name="Yuan S.-M."/>
            <person name="Zhang X.-Y."/>
        </authorList>
    </citation>
    <scope>NUCLEOTIDE SEQUENCE [LARGE SCALE GENOMIC DNA]</scope>
    <source>
        <strain evidence="2 3">SDUM1044001</strain>
    </source>
</reference>
<feature type="transmembrane region" description="Helical" evidence="1">
    <location>
        <begin position="165"/>
        <end position="184"/>
    </location>
</feature>
<keyword evidence="1" id="KW-0812">Transmembrane</keyword>
<protein>
    <submittedName>
        <fullName evidence="2">Uncharacterized protein</fullName>
    </submittedName>
</protein>
<organism evidence="2 3">
    <name type="scientific">Microbaculum marinum</name>
    <dbReference type="NCBI Taxonomy" id="1764581"/>
    <lineage>
        <taxon>Bacteria</taxon>
        <taxon>Pseudomonadati</taxon>
        <taxon>Pseudomonadota</taxon>
        <taxon>Alphaproteobacteria</taxon>
        <taxon>Hyphomicrobiales</taxon>
        <taxon>Tepidamorphaceae</taxon>
        <taxon>Microbaculum</taxon>
    </lineage>
</organism>
<feature type="transmembrane region" description="Helical" evidence="1">
    <location>
        <begin position="105"/>
        <end position="122"/>
    </location>
</feature>
<name>A0AAW9S1N3_9HYPH</name>
<evidence type="ECO:0000256" key="1">
    <source>
        <dbReference type="SAM" id="Phobius"/>
    </source>
</evidence>
<feature type="transmembrane region" description="Helical" evidence="1">
    <location>
        <begin position="134"/>
        <end position="153"/>
    </location>
</feature>
<gene>
    <name evidence="2" type="ORF">V3328_26535</name>
</gene>
<accession>A0AAW9S1N3</accession>
<feature type="transmembrane region" description="Helical" evidence="1">
    <location>
        <begin position="46"/>
        <end position="65"/>
    </location>
</feature>
<evidence type="ECO:0000313" key="3">
    <source>
        <dbReference type="Proteomes" id="UP001378188"/>
    </source>
</evidence>
<proteinExistence type="predicted"/>
<feature type="transmembrane region" description="Helical" evidence="1">
    <location>
        <begin position="77"/>
        <end position="99"/>
    </location>
</feature>
<comment type="caution">
    <text evidence="2">The sequence shown here is derived from an EMBL/GenBank/DDBJ whole genome shotgun (WGS) entry which is preliminary data.</text>
</comment>
<evidence type="ECO:0000313" key="2">
    <source>
        <dbReference type="EMBL" id="MEJ8575059.1"/>
    </source>
</evidence>
<dbReference type="RefSeq" id="WP_340332756.1">
    <property type="nucleotide sequence ID" value="NZ_JAZHOF010000019.1"/>
</dbReference>
<feature type="transmembrane region" description="Helical" evidence="1">
    <location>
        <begin position="17"/>
        <end position="34"/>
    </location>
</feature>
<dbReference type="Proteomes" id="UP001378188">
    <property type="component" value="Unassembled WGS sequence"/>
</dbReference>
<dbReference type="EMBL" id="JAZHOF010000019">
    <property type="protein sequence ID" value="MEJ8575059.1"/>
    <property type="molecule type" value="Genomic_DNA"/>
</dbReference>
<sequence>MRDEAGTRGWGIGRRRIALWALAVAAILAVPLVATQVSDDWRWGPFDFVFAAVLLFGAAITYEALAGVGGTGAYRVAVALSVATALLLVWLNAAVGIIADDGLFAVMYLGVLAIGVIGALVARLRPPGMARACLAMAIAQLLVPAVVAALPALRPALTEPPGVVGVFALNTVFVALWLLSAWLFRRSAPRHAPADRS</sequence>
<keyword evidence="1" id="KW-0472">Membrane</keyword>
<keyword evidence="3" id="KW-1185">Reference proteome</keyword>
<dbReference type="AlphaFoldDB" id="A0AAW9S1N3"/>